<evidence type="ECO:0000313" key="3">
    <source>
        <dbReference type="Proteomes" id="UP000183788"/>
    </source>
</evidence>
<dbReference type="OrthoDB" id="9776406at2"/>
<dbReference type="Proteomes" id="UP000183788">
    <property type="component" value="Unassembled WGS sequence"/>
</dbReference>
<dbReference type="InterPro" id="IPR043519">
    <property type="entry name" value="NT_sf"/>
</dbReference>
<dbReference type="EMBL" id="CP140154">
    <property type="protein sequence ID" value="WQG89302.1"/>
    <property type="molecule type" value="Genomic_DNA"/>
</dbReference>
<dbReference type="Pfam" id="PF04439">
    <property type="entry name" value="Adenyl_transf"/>
    <property type="match status" value="1"/>
</dbReference>
<reference evidence="2 4" key="2">
    <citation type="submission" date="2023-11" db="EMBL/GenBank/DDBJ databases">
        <title>MicrobeMod: A computational toolkit for identifying prokaryotic methylation and restriction-modification with nanopore sequencing.</title>
        <authorList>
            <person name="Crits-Christoph A."/>
            <person name="Kang S.C."/>
            <person name="Lee H."/>
            <person name="Ostrov N."/>
        </authorList>
    </citation>
    <scope>NUCLEOTIDE SEQUENCE [LARGE SCALE GENOMIC DNA]</scope>
    <source>
        <strain evidence="2 4">ATCC 23090</strain>
    </source>
</reference>
<dbReference type="Proteomes" id="UP001326715">
    <property type="component" value="Chromosome"/>
</dbReference>
<keyword evidence="4" id="KW-1185">Reference proteome</keyword>
<dbReference type="EMBL" id="FPIZ01000008">
    <property type="protein sequence ID" value="SFW61398.1"/>
    <property type="molecule type" value="Genomic_DNA"/>
</dbReference>
<keyword evidence="1" id="KW-0548">Nucleotidyltransferase</keyword>
<dbReference type="GO" id="GO:0016779">
    <property type="term" value="F:nucleotidyltransferase activity"/>
    <property type="evidence" value="ECO:0007669"/>
    <property type="project" value="UniProtKB-KW"/>
</dbReference>
<evidence type="ECO:0000313" key="1">
    <source>
        <dbReference type="EMBL" id="SFW61398.1"/>
    </source>
</evidence>
<dbReference type="Gene3D" id="1.20.120.330">
    <property type="entry name" value="Nucleotidyltransferases domain 2"/>
    <property type="match status" value="1"/>
</dbReference>
<accession>A0A1K1QQ49</accession>
<dbReference type="RefSeq" id="WP_072361456.1">
    <property type="nucleotide sequence ID" value="NZ_CP139972.1"/>
</dbReference>
<gene>
    <name evidence="1" type="ORF">SAMN05661012_02961</name>
    <name evidence="2" type="ORF">SR876_30695</name>
</gene>
<evidence type="ECO:0000313" key="2">
    <source>
        <dbReference type="EMBL" id="WQG89302.1"/>
    </source>
</evidence>
<dbReference type="SUPFAM" id="SSF81301">
    <property type="entry name" value="Nucleotidyltransferase"/>
    <property type="match status" value="1"/>
</dbReference>
<organism evidence="1 3">
    <name type="scientific">Chitinophaga sancti</name>
    <dbReference type="NCBI Taxonomy" id="1004"/>
    <lineage>
        <taxon>Bacteria</taxon>
        <taxon>Pseudomonadati</taxon>
        <taxon>Bacteroidota</taxon>
        <taxon>Chitinophagia</taxon>
        <taxon>Chitinophagales</taxon>
        <taxon>Chitinophagaceae</taxon>
        <taxon>Chitinophaga</taxon>
    </lineage>
</organism>
<dbReference type="STRING" id="1004.SAMN05661012_02961"/>
<sequence>MNKHKEAIIDKLRHWAAQNEDIAYVIITGSQSRQHKQADEYSDIDISIFSRNVKWYENTSEWVAQIAPPIACYQDNIAAGLMGKKIFFSGEVALDVFFLDSRLLFWLFQYVRLKDQKLLYAVIPTHLKKVIDQRISFFMEYISRGFHCLVDKKDYHKRLTYIEQKCRFLPENYFNLDRVGHIVNKFWHHAWFMAVKLHRGNYFSAKIQYDNGLKYNLLYLMELQTKTLKGKDFETWQSGRYVEEWGESYVVSRLPYIFGHYEPDDAWNSLIETISLFTYLTDFIISAYPELTFLNPAKEVTAWIYALREKKEQQKLPLYSHYSTPKTTRMNKDKEM</sequence>
<dbReference type="Gene3D" id="3.30.460.10">
    <property type="entry name" value="Beta Polymerase, domain 2"/>
    <property type="match status" value="1"/>
</dbReference>
<dbReference type="AlphaFoldDB" id="A0A1K1QQ49"/>
<proteinExistence type="predicted"/>
<evidence type="ECO:0000313" key="4">
    <source>
        <dbReference type="Proteomes" id="UP001326715"/>
    </source>
</evidence>
<keyword evidence="1" id="KW-0808">Transferase</keyword>
<name>A0A1K1QQ49_9BACT</name>
<dbReference type="InterPro" id="IPR007530">
    <property type="entry name" value="Aminoglycoside_adenylylTfrase"/>
</dbReference>
<dbReference type="SUPFAM" id="SSF81631">
    <property type="entry name" value="PAP/OAS1 substrate-binding domain"/>
    <property type="match status" value="1"/>
</dbReference>
<reference evidence="1 3" key="1">
    <citation type="submission" date="2016-11" db="EMBL/GenBank/DDBJ databases">
        <authorList>
            <person name="Jaros S."/>
            <person name="Januszkiewicz K."/>
            <person name="Wedrychowicz H."/>
        </authorList>
    </citation>
    <scope>NUCLEOTIDE SEQUENCE [LARGE SCALE GENOMIC DNA]</scope>
    <source>
        <strain evidence="1 3">DSM 784</strain>
    </source>
</reference>
<protein>
    <submittedName>
        <fullName evidence="2">Aminoglycoside 6-adenylyltransferase</fullName>
    </submittedName>
    <submittedName>
        <fullName evidence="1">Streptomycin adenylyltransferase</fullName>
    </submittedName>
</protein>